<gene>
    <name evidence="3" type="ORF">VNO78_10823</name>
</gene>
<dbReference type="InterPro" id="IPR003675">
    <property type="entry name" value="Rce1/LyrA-like_dom"/>
</dbReference>
<dbReference type="CDD" id="cd09272">
    <property type="entry name" value="RNase_HI_RT_Ty1"/>
    <property type="match status" value="1"/>
</dbReference>
<evidence type="ECO:0000259" key="2">
    <source>
        <dbReference type="Pfam" id="PF02517"/>
    </source>
</evidence>
<accession>A0AAN9SN32</accession>
<dbReference type="PANTHER" id="PTHR43592:SF7">
    <property type="entry name" value="CAAX AMINO TERMINAL PROTEASE FAMILY PROTEIN"/>
    <property type="match status" value="1"/>
</dbReference>
<comment type="caution">
    <text evidence="3">The sequence shown here is derived from an EMBL/GenBank/DDBJ whole genome shotgun (WGS) entry which is preliminary data.</text>
</comment>
<dbReference type="AlphaFoldDB" id="A0AAN9SN32"/>
<dbReference type="EMBL" id="JAYMYS010000003">
    <property type="protein sequence ID" value="KAK7399636.1"/>
    <property type="molecule type" value="Genomic_DNA"/>
</dbReference>
<keyword evidence="1" id="KW-0472">Membrane</keyword>
<dbReference type="GO" id="GO:0004175">
    <property type="term" value="F:endopeptidase activity"/>
    <property type="evidence" value="ECO:0007669"/>
    <property type="project" value="UniProtKB-ARBA"/>
</dbReference>
<dbReference type="Pfam" id="PF02517">
    <property type="entry name" value="Rce1-like"/>
    <property type="match status" value="1"/>
</dbReference>
<feature type="transmembrane region" description="Helical" evidence="1">
    <location>
        <begin position="438"/>
        <end position="461"/>
    </location>
</feature>
<evidence type="ECO:0000256" key="1">
    <source>
        <dbReference type="SAM" id="Phobius"/>
    </source>
</evidence>
<dbReference type="GO" id="GO:0080120">
    <property type="term" value="P:CAAX-box protein maturation"/>
    <property type="evidence" value="ECO:0007669"/>
    <property type="project" value="UniProtKB-ARBA"/>
</dbReference>
<keyword evidence="4" id="KW-1185">Reference proteome</keyword>
<organism evidence="3 4">
    <name type="scientific">Psophocarpus tetragonolobus</name>
    <name type="common">Winged bean</name>
    <name type="synonym">Dolichos tetragonolobus</name>
    <dbReference type="NCBI Taxonomy" id="3891"/>
    <lineage>
        <taxon>Eukaryota</taxon>
        <taxon>Viridiplantae</taxon>
        <taxon>Streptophyta</taxon>
        <taxon>Embryophyta</taxon>
        <taxon>Tracheophyta</taxon>
        <taxon>Spermatophyta</taxon>
        <taxon>Magnoliopsida</taxon>
        <taxon>eudicotyledons</taxon>
        <taxon>Gunneridae</taxon>
        <taxon>Pentapetalae</taxon>
        <taxon>rosids</taxon>
        <taxon>fabids</taxon>
        <taxon>Fabales</taxon>
        <taxon>Fabaceae</taxon>
        <taxon>Papilionoideae</taxon>
        <taxon>50 kb inversion clade</taxon>
        <taxon>NPAAA clade</taxon>
        <taxon>indigoferoid/millettioid clade</taxon>
        <taxon>Phaseoleae</taxon>
        <taxon>Psophocarpus</taxon>
    </lineage>
</organism>
<keyword evidence="1" id="KW-1133">Transmembrane helix</keyword>
<feature type="transmembrane region" description="Helical" evidence="1">
    <location>
        <begin position="413"/>
        <end position="431"/>
    </location>
</feature>
<dbReference type="Proteomes" id="UP001386955">
    <property type="component" value="Unassembled WGS sequence"/>
</dbReference>
<sequence length="487" mass="54408">MAMLSITLNRWTTVEHAQTRFSSTFTRLRCSCSRIVSSEFDMKDLGPLSYFLGIAVTHHIGGLFLSQRKSDIAYVVQQVCLYVHDLRESHVQALKCIVRYIQGTLDHDLHLYPSSTSTFLSYTDVDWGGCPDTKRSTSGYYVFLELHCPIRKATLIYCDNVSVIYLFGNPVQHQCTKHIEMDIHFVCEKVARREVRVLHVSSRYQIAEIFTKGLPLILFEDFQKNLSVHTTSHFDCRGSRYSTYCFAKKSLKKSKREGPEAPGDLLDDKFIQNDKLGTSLNPASQNSNPLPSRSTVFQACIVTSGLIAALGIVIRQVSHVASMEGLPVLDCSTEVSFGFEMWHLELISGLVVLISSCRYLLLKTWPDFAESSEAANQQVLSSLQPLDYILVAFLPGISEELLFRGAILPLLGMNWKSVGVAALIFGVLHLGNGRKYSFAIWATFVGVAYGYATILSSSLAVPMASHAVNNLIGGLLWRYTSDQKLNE</sequence>
<keyword evidence="1" id="KW-0812">Transmembrane</keyword>
<reference evidence="3 4" key="1">
    <citation type="submission" date="2024-01" db="EMBL/GenBank/DDBJ databases">
        <title>The genomes of 5 underutilized Papilionoideae crops provide insights into root nodulation and disease resistanc.</title>
        <authorList>
            <person name="Jiang F."/>
        </authorList>
    </citation>
    <scope>NUCLEOTIDE SEQUENCE [LARGE SCALE GENOMIC DNA]</scope>
    <source>
        <strain evidence="3">DUOXIRENSHENG_FW03</strain>
        <tissue evidence="3">Leaves</tissue>
    </source>
</reference>
<evidence type="ECO:0000313" key="3">
    <source>
        <dbReference type="EMBL" id="KAK7399636.1"/>
    </source>
</evidence>
<proteinExistence type="predicted"/>
<evidence type="ECO:0000313" key="4">
    <source>
        <dbReference type="Proteomes" id="UP001386955"/>
    </source>
</evidence>
<name>A0AAN9SN32_PSOTE</name>
<feature type="domain" description="CAAX prenyl protease 2/Lysostaphin resistance protein A-like" evidence="2">
    <location>
        <begin position="385"/>
        <end position="472"/>
    </location>
</feature>
<protein>
    <recommendedName>
        <fullName evidence="2">CAAX prenyl protease 2/Lysostaphin resistance protein A-like domain-containing protein</fullName>
    </recommendedName>
</protein>
<dbReference type="PANTHER" id="PTHR43592">
    <property type="entry name" value="CAAX AMINO TERMINAL PROTEASE"/>
    <property type="match status" value="1"/>
</dbReference>